<evidence type="ECO:0000313" key="3">
    <source>
        <dbReference type="Proteomes" id="UP000029554"/>
    </source>
</evidence>
<feature type="domain" description="ABM" evidence="1">
    <location>
        <begin position="3"/>
        <end position="91"/>
    </location>
</feature>
<dbReference type="OrthoDB" id="9806189at2"/>
<dbReference type="EMBL" id="JRHH01000004">
    <property type="protein sequence ID" value="KGD67831.1"/>
    <property type="molecule type" value="Genomic_DNA"/>
</dbReference>
<dbReference type="InterPro" id="IPR011008">
    <property type="entry name" value="Dimeric_a/b-barrel"/>
</dbReference>
<dbReference type="STRING" id="1453498.LG45_11995"/>
<dbReference type="InterPro" id="IPR007138">
    <property type="entry name" value="ABM_dom"/>
</dbReference>
<dbReference type="PROSITE" id="PS51725">
    <property type="entry name" value="ABM"/>
    <property type="match status" value="1"/>
</dbReference>
<dbReference type="PANTHER" id="PTHR33336">
    <property type="entry name" value="QUINOL MONOOXYGENASE YGIN-RELATED"/>
    <property type="match status" value="1"/>
</dbReference>
<keyword evidence="3" id="KW-1185">Reference proteome</keyword>
<evidence type="ECO:0000313" key="2">
    <source>
        <dbReference type="EMBL" id="KGD67831.1"/>
    </source>
</evidence>
<gene>
    <name evidence="2" type="ORF">LG45_11995</name>
</gene>
<dbReference type="RefSeq" id="WP_035127382.1">
    <property type="nucleotide sequence ID" value="NZ_JRHH01000004.1"/>
</dbReference>
<dbReference type="Pfam" id="PF03992">
    <property type="entry name" value="ABM"/>
    <property type="match status" value="1"/>
</dbReference>
<dbReference type="InterPro" id="IPR050744">
    <property type="entry name" value="AI-2_Isomerase_LsrG"/>
</dbReference>
<proteinExistence type="predicted"/>
<comment type="caution">
    <text evidence="2">The sequence shown here is derived from an EMBL/GenBank/DDBJ whole genome shotgun (WGS) entry which is preliminary data.</text>
</comment>
<dbReference type="SUPFAM" id="SSF54909">
    <property type="entry name" value="Dimeric alpha+beta barrel"/>
    <property type="match status" value="1"/>
</dbReference>
<dbReference type="AlphaFoldDB" id="A0A095ST49"/>
<dbReference type="eggNOG" id="COG1359">
    <property type="taxonomic scope" value="Bacteria"/>
</dbReference>
<name>A0A095ST49_9FLAO</name>
<reference evidence="2 3" key="1">
    <citation type="submission" date="2014-09" db="EMBL/GenBank/DDBJ databases">
        <title>Whole Genome Shotgun of Flavobacterium aquatile LMG 4008.</title>
        <authorList>
            <person name="Gale A.N."/>
            <person name="Pipes S.E."/>
            <person name="Newman J.D."/>
        </authorList>
    </citation>
    <scope>NUCLEOTIDE SEQUENCE [LARGE SCALE GENOMIC DNA]</scope>
    <source>
        <strain evidence="2 3">LMG 4008</strain>
    </source>
</reference>
<dbReference type="Proteomes" id="UP000029554">
    <property type="component" value="Unassembled WGS sequence"/>
</dbReference>
<protein>
    <recommendedName>
        <fullName evidence="1">ABM domain-containing protein</fullName>
    </recommendedName>
</protein>
<accession>A0A095ST49</accession>
<sequence>MTINITVLLESKEEFTEKLKELFEGLVVKSREEAGCIQYDLHQNIENPQAFILHEVWENKDIFDRHNSQQYVKDFFAATPTLLKAEPKIYFTTKLA</sequence>
<evidence type="ECO:0000259" key="1">
    <source>
        <dbReference type="PROSITE" id="PS51725"/>
    </source>
</evidence>
<dbReference type="Gene3D" id="3.30.70.100">
    <property type="match status" value="1"/>
</dbReference>
<dbReference type="GO" id="GO:0003824">
    <property type="term" value="F:catalytic activity"/>
    <property type="evidence" value="ECO:0007669"/>
    <property type="project" value="TreeGrafter"/>
</dbReference>
<dbReference type="PANTHER" id="PTHR33336:SF15">
    <property type="entry name" value="ABM DOMAIN-CONTAINING PROTEIN"/>
    <property type="match status" value="1"/>
</dbReference>
<organism evidence="2 3">
    <name type="scientific">Flavobacterium aquatile LMG 4008 = ATCC 11947</name>
    <dbReference type="NCBI Taxonomy" id="1453498"/>
    <lineage>
        <taxon>Bacteria</taxon>
        <taxon>Pseudomonadati</taxon>
        <taxon>Bacteroidota</taxon>
        <taxon>Flavobacteriia</taxon>
        <taxon>Flavobacteriales</taxon>
        <taxon>Flavobacteriaceae</taxon>
        <taxon>Flavobacterium</taxon>
    </lineage>
</organism>